<evidence type="ECO:0000313" key="3">
    <source>
        <dbReference type="Proteomes" id="UP000184225"/>
    </source>
</evidence>
<protein>
    <recommendedName>
        <fullName evidence="1">DUF4268 domain-containing protein</fullName>
    </recommendedName>
</protein>
<dbReference type="EMBL" id="FQYY01000004">
    <property type="protein sequence ID" value="SHI79424.1"/>
    <property type="molecule type" value="Genomic_DNA"/>
</dbReference>
<gene>
    <name evidence="2" type="ORF">SAMN04488096_104306</name>
</gene>
<dbReference type="Proteomes" id="UP000184225">
    <property type="component" value="Unassembled WGS sequence"/>
</dbReference>
<accession>A0A1M6E1M0</accession>
<name>A0A1M6E1M0_9FLAO</name>
<sequence>MFSREESKKLRQEFWTAFGQQSSRKWILYNTKIKEVNLKFHFDNKIASLGFIIDTEDEILKPFYFEKFLSLKTLMLEEISNDLVFEEHYETDSGKIVAYIHLKIDQVSIHNKKTWQEVFEYFNTYMPRFENFFLDYKEVIES</sequence>
<dbReference type="OrthoDB" id="1467516at2"/>
<reference evidence="2 3" key="1">
    <citation type="submission" date="2016-11" db="EMBL/GenBank/DDBJ databases">
        <authorList>
            <person name="Jaros S."/>
            <person name="Januszkiewicz K."/>
            <person name="Wedrychowicz H."/>
        </authorList>
    </citation>
    <scope>NUCLEOTIDE SEQUENCE [LARGE SCALE GENOMIC DNA]</scope>
    <source>
        <strain evidence="2 3">DSM 21425</strain>
    </source>
</reference>
<dbReference type="STRING" id="579105.SAMN04488096_104306"/>
<evidence type="ECO:0000259" key="1">
    <source>
        <dbReference type="Pfam" id="PF14088"/>
    </source>
</evidence>
<proteinExistence type="predicted"/>
<dbReference type="InterPro" id="IPR025364">
    <property type="entry name" value="DUF4268"/>
</dbReference>
<dbReference type="AlphaFoldDB" id="A0A1M6E1M0"/>
<feature type="domain" description="DUF4268" evidence="1">
    <location>
        <begin position="10"/>
        <end position="137"/>
    </location>
</feature>
<organism evidence="2 3">
    <name type="scientific">Mesonia phycicola</name>
    <dbReference type="NCBI Taxonomy" id="579105"/>
    <lineage>
        <taxon>Bacteria</taxon>
        <taxon>Pseudomonadati</taxon>
        <taxon>Bacteroidota</taxon>
        <taxon>Flavobacteriia</taxon>
        <taxon>Flavobacteriales</taxon>
        <taxon>Flavobacteriaceae</taxon>
        <taxon>Mesonia</taxon>
    </lineage>
</organism>
<dbReference type="Pfam" id="PF14088">
    <property type="entry name" value="DUF4268"/>
    <property type="match status" value="1"/>
</dbReference>
<evidence type="ECO:0000313" key="2">
    <source>
        <dbReference type="EMBL" id="SHI79424.1"/>
    </source>
</evidence>
<dbReference type="RefSeq" id="WP_073150015.1">
    <property type="nucleotide sequence ID" value="NZ_FQYY01000004.1"/>
</dbReference>
<keyword evidence="3" id="KW-1185">Reference proteome</keyword>